<dbReference type="InterPro" id="IPR054030">
    <property type="entry name" value="Gp5_Vgr_C"/>
</dbReference>
<dbReference type="NCBIfam" id="TIGR03361">
    <property type="entry name" value="VI_Rhs_Vgr"/>
    <property type="match status" value="1"/>
</dbReference>
<feature type="domain" description="Gp5/Type VI secretion system Vgr protein OB-fold" evidence="4">
    <location>
        <begin position="398"/>
        <end position="461"/>
    </location>
</feature>
<dbReference type="EMBL" id="PRLP01000035">
    <property type="protein sequence ID" value="PPC77150.1"/>
    <property type="molecule type" value="Genomic_DNA"/>
</dbReference>
<dbReference type="SUPFAM" id="SSF69255">
    <property type="entry name" value="gp5 N-terminal domain-like"/>
    <property type="match status" value="1"/>
</dbReference>
<dbReference type="PANTHER" id="PTHR32305">
    <property type="match status" value="1"/>
</dbReference>
<dbReference type="InterPro" id="IPR017847">
    <property type="entry name" value="T6SS_RhsGE_Vgr_subset"/>
</dbReference>
<comment type="caution">
    <text evidence="6">The sequence shown here is derived from an EMBL/GenBank/DDBJ whole genome shotgun (WGS) entry which is preliminary data.</text>
</comment>
<evidence type="ECO:0000259" key="4">
    <source>
        <dbReference type="Pfam" id="PF04717"/>
    </source>
</evidence>
<dbReference type="GO" id="GO:0005576">
    <property type="term" value="C:extracellular region"/>
    <property type="evidence" value="ECO:0007669"/>
    <property type="project" value="UniProtKB-SubCell"/>
</dbReference>
<dbReference type="Pfam" id="PF22178">
    <property type="entry name" value="Gp5_trimer_C"/>
    <property type="match status" value="1"/>
</dbReference>
<dbReference type="InterPro" id="IPR050708">
    <property type="entry name" value="T6SS_VgrG/RHS"/>
</dbReference>
<evidence type="ECO:0000256" key="2">
    <source>
        <dbReference type="ARBA" id="ARBA00005558"/>
    </source>
</evidence>
<comment type="subcellular location">
    <subcellularLocation>
        <location evidence="1">Secreted</location>
    </subcellularLocation>
</comment>
<organism evidence="6 7">
    <name type="scientific">Proteobacteria bacterium 228</name>
    <dbReference type="NCBI Taxonomy" id="2083153"/>
    <lineage>
        <taxon>Bacteria</taxon>
        <taxon>Pseudomonadati</taxon>
        <taxon>Pseudomonadota</taxon>
    </lineage>
</organism>
<reference evidence="6 7" key="1">
    <citation type="submission" date="2018-02" db="EMBL/GenBank/DDBJ databases">
        <title>novel marine gammaproteobacteria from coastal saline agro ecosystem.</title>
        <authorList>
            <person name="Krishnan R."/>
            <person name="Ramesh Kumar N."/>
        </authorList>
    </citation>
    <scope>NUCLEOTIDE SEQUENCE [LARGE SCALE GENOMIC DNA]</scope>
    <source>
        <strain evidence="6 7">228</strain>
    </source>
</reference>
<dbReference type="Proteomes" id="UP000238196">
    <property type="component" value="Unassembled WGS sequence"/>
</dbReference>
<dbReference type="Pfam" id="PF04717">
    <property type="entry name" value="Phage_base_V"/>
    <property type="match status" value="1"/>
</dbReference>
<dbReference type="SUPFAM" id="SSF69279">
    <property type="entry name" value="Phage tail proteins"/>
    <property type="match status" value="2"/>
</dbReference>
<dbReference type="AlphaFoldDB" id="A0A2S5KQZ6"/>
<evidence type="ECO:0000256" key="3">
    <source>
        <dbReference type="ARBA" id="ARBA00022525"/>
    </source>
</evidence>
<dbReference type="Gene3D" id="4.10.220.110">
    <property type="match status" value="1"/>
</dbReference>
<dbReference type="OrthoDB" id="9762420at2"/>
<dbReference type="PANTHER" id="PTHR32305:SF15">
    <property type="entry name" value="PROTEIN RHSA-RELATED"/>
    <property type="match status" value="1"/>
</dbReference>
<sequence>MRAIQSDKHITISTPLGTDQLYLEKVVIDEGLSQLSRIVAYAHTNAAAVDPRQLLGQPVTVTIPIYADYGLMDQRYYNGVVLAVASLGSRTPAEAIDEVFRDYQITIVPRAYFLKQRQQSRIFQNLSPLQIVTQVLQEHGVKVDDRTTRSYPSFVYKVQYGESDWDFVYRLLQHEGIFFLIEHADGEHTFVLADEVSVYTECLESQVAYFTGELAEAHIYTWSGCHQVDSGGVRQRGYNYLAPSAFPQAQPQNAELAEQQGVTEVYEYIAEAENISRTATTAQTQLEAQQLQQMHGRAESNCRSFFPGGIFRFNRHEDDSEVGKSYVISAIHIEASSANNIGEQGQEGDSYSNALTVLPSEVAFRPMRAAQKPLIHGVQTARVVAEANSKDGEEIHIDQYGRIHVSFHWDAEQQSSCWVRLSQMWAGSGRGAFFFPRIGDEVIVQFLEGDPDQPLITGSVYNGSNVHPIALPDGKTQSGFISRSSKEGGQDNYNALLFEDLKGQELFFTQAERDQQGLVKNNMLLEVGKDRQSTIKNNDTLEVGKVLTLKAGSEIRLEVGSAKITLKSDGTINIEGNNLSEKGTTIVKKASSIQLNS</sequence>
<proteinExistence type="inferred from homology"/>
<name>A0A2S5KQZ6_9PROT</name>
<evidence type="ECO:0000313" key="6">
    <source>
        <dbReference type="EMBL" id="PPC77150.1"/>
    </source>
</evidence>
<keyword evidence="3" id="KW-0964">Secreted</keyword>
<evidence type="ECO:0000313" key="7">
    <source>
        <dbReference type="Proteomes" id="UP000238196"/>
    </source>
</evidence>
<dbReference type="Gene3D" id="2.30.110.50">
    <property type="match status" value="1"/>
</dbReference>
<feature type="domain" description="Gp5/Type VI secretion system Vgr C-terminal trimerisation" evidence="5">
    <location>
        <begin position="478"/>
        <end position="581"/>
    </location>
</feature>
<comment type="similarity">
    <text evidence="2">Belongs to the VgrG protein family.</text>
</comment>
<dbReference type="InterPro" id="IPR037026">
    <property type="entry name" value="Vgr_OB-fold_dom_sf"/>
</dbReference>
<evidence type="ECO:0000259" key="5">
    <source>
        <dbReference type="Pfam" id="PF22178"/>
    </source>
</evidence>
<accession>A0A2S5KQZ6</accession>
<protein>
    <submittedName>
        <fullName evidence="6">Type VI secretion system tip protein VgrG</fullName>
    </submittedName>
</protein>
<dbReference type="InterPro" id="IPR006533">
    <property type="entry name" value="T6SS_Vgr_RhsGE"/>
</dbReference>
<dbReference type="Gene3D" id="3.55.50.10">
    <property type="entry name" value="Baseplate protein-like domains"/>
    <property type="match status" value="1"/>
</dbReference>
<dbReference type="NCBIfam" id="TIGR01646">
    <property type="entry name" value="vgr_GE"/>
    <property type="match status" value="1"/>
</dbReference>
<evidence type="ECO:0000256" key="1">
    <source>
        <dbReference type="ARBA" id="ARBA00004613"/>
    </source>
</evidence>
<dbReference type="Pfam" id="PF05954">
    <property type="entry name" value="Phage_GPD"/>
    <property type="match status" value="1"/>
</dbReference>
<gene>
    <name evidence="6" type="ORF">C4K68_12110</name>
</gene>
<dbReference type="InterPro" id="IPR006531">
    <property type="entry name" value="Gp5/Vgr_OB"/>
</dbReference>
<dbReference type="SUPFAM" id="SSF69349">
    <property type="entry name" value="Phage fibre proteins"/>
    <property type="match status" value="1"/>
</dbReference>
<dbReference type="Gene3D" id="2.40.50.230">
    <property type="entry name" value="Gp5 N-terminal domain"/>
    <property type="match status" value="1"/>
</dbReference>